<keyword evidence="5" id="KW-0378">Hydrolase</keyword>
<dbReference type="InterPro" id="IPR051813">
    <property type="entry name" value="HepT_RNase_toxin"/>
</dbReference>
<dbReference type="Gene3D" id="1.20.120.580">
    <property type="entry name" value="bsu32300-like"/>
    <property type="match status" value="1"/>
</dbReference>
<protein>
    <submittedName>
        <fullName evidence="7">Uncharacterized conserved protein, contains HEPN domain</fullName>
    </submittedName>
</protein>
<accession>A0A1G6SMU1</accession>
<keyword evidence="1" id="KW-0597">Phosphoprotein</keyword>
<dbReference type="GO" id="GO:0110001">
    <property type="term" value="C:toxin-antitoxin complex"/>
    <property type="evidence" value="ECO:0007669"/>
    <property type="project" value="InterPro"/>
</dbReference>
<dbReference type="OrthoDB" id="159782at2"/>
<dbReference type="PANTHER" id="PTHR34139">
    <property type="entry name" value="UPF0331 PROTEIN MJ0127"/>
    <property type="match status" value="1"/>
</dbReference>
<evidence type="ECO:0000313" key="7">
    <source>
        <dbReference type="EMBL" id="SDD17527.1"/>
    </source>
</evidence>
<reference evidence="8" key="1">
    <citation type="submission" date="2016-10" db="EMBL/GenBank/DDBJ databases">
        <authorList>
            <person name="Varghese N."/>
            <person name="Submissions S."/>
        </authorList>
    </citation>
    <scope>NUCLEOTIDE SEQUENCE [LARGE SCALE GENOMIC DNA]</scope>
    <source>
        <strain evidence="8">IBRC-M 10403</strain>
    </source>
</reference>
<name>A0A1G6SMU1_9PSEU</name>
<evidence type="ECO:0000256" key="2">
    <source>
        <dbReference type="ARBA" id="ARBA00022649"/>
    </source>
</evidence>
<dbReference type="GO" id="GO:0016787">
    <property type="term" value="F:hydrolase activity"/>
    <property type="evidence" value="ECO:0007669"/>
    <property type="project" value="UniProtKB-KW"/>
</dbReference>
<dbReference type="InterPro" id="IPR008201">
    <property type="entry name" value="HepT-like"/>
</dbReference>
<evidence type="ECO:0000256" key="4">
    <source>
        <dbReference type="ARBA" id="ARBA00022741"/>
    </source>
</evidence>
<dbReference type="GO" id="GO:0004540">
    <property type="term" value="F:RNA nuclease activity"/>
    <property type="evidence" value="ECO:0007669"/>
    <property type="project" value="InterPro"/>
</dbReference>
<gene>
    <name evidence="7" type="ORF">SAMN05216174_10843</name>
</gene>
<proteinExistence type="inferred from homology"/>
<dbReference type="RefSeq" id="WP_091451799.1">
    <property type="nucleotide sequence ID" value="NZ_FMZZ01000008.1"/>
</dbReference>
<evidence type="ECO:0000256" key="6">
    <source>
        <dbReference type="ARBA" id="ARBA00024207"/>
    </source>
</evidence>
<dbReference type="EMBL" id="FMZZ01000008">
    <property type="protein sequence ID" value="SDD17527.1"/>
    <property type="molecule type" value="Genomic_DNA"/>
</dbReference>
<comment type="similarity">
    <text evidence="6">Belongs to the HepT RNase toxin family.</text>
</comment>
<dbReference type="STRING" id="1271860.SAMN05216174_10843"/>
<dbReference type="InterPro" id="IPR037038">
    <property type="entry name" value="HepT-like_sf"/>
</dbReference>
<keyword evidence="2" id="KW-1277">Toxin-antitoxin system</keyword>
<sequence length="120" mass="13613">MRRDPRAYLWDALRAADLLDQFREGKSFTDYQSDALLSSAVERQFEIIGEALNRLSKVDAELAASLPDLPRIVAFRNILIHGYADVDDALVWQVLTEKLPALKKTLRVLLDRLDRSVSDG</sequence>
<keyword evidence="4" id="KW-0547">Nucleotide-binding</keyword>
<keyword evidence="8" id="KW-1185">Reference proteome</keyword>
<dbReference type="AlphaFoldDB" id="A0A1G6SMU1"/>
<dbReference type="Proteomes" id="UP000199501">
    <property type="component" value="Unassembled WGS sequence"/>
</dbReference>
<dbReference type="PANTHER" id="PTHR34139:SF1">
    <property type="entry name" value="RNASE MJ1380-RELATED"/>
    <property type="match status" value="1"/>
</dbReference>
<evidence type="ECO:0000256" key="5">
    <source>
        <dbReference type="ARBA" id="ARBA00022801"/>
    </source>
</evidence>
<dbReference type="Pfam" id="PF01934">
    <property type="entry name" value="HepT-like"/>
    <property type="match status" value="1"/>
</dbReference>
<keyword evidence="3" id="KW-0540">Nuclease</keyword>
<evidence type="ECO:0000256" key="3">
    <source>
        <dbReference type="ARBA" id="ARBA00022722"/>
    </source>
</evidence>
<organism evidence="7 8">
    <name type="scientific">Actinokineospora iranica</name>
    <dbReference type="NCBI Taxonomy" id="1271860"/>
    <lineage>
        <taxon>Bacteria</taxon>
        <taxon>Bacillati</taxon>
        <taxon>Actinomycetota</taxon>
        <taxon>Actinomycetes</taxon>
        <taxon>Pseudonocardiales</taxon>
        <taxon>Pseudonocardiaceae</taxon>
        <taxon>Actinokineospora</taxon>
    </lineage>
</organism>
<dbReference type="GO" id="GO:0000166">
    <property type="term" value="F:nucleotide binding"/>
    <property type="evidence" value="ECO:0007669"/>
    <property type="project" value="UniProtKB-KW"/>
</dbReference>
<evidence type="ECO:0000256" key="1">
    <source>
        <dbReference type="ARBA" id="ARBA00022553"/>
    </source>
</evidence>
<evidence type="ECO:0000313" key="8">
    <source>
        <dbReference type="Proteomes" id="UP000199501"/>
    </source>
</evidence>